<protein>
    <submittedName>
        <fullName evidence="7">Trpa-2</fullName>
    </submittedName>
</protein>
<keyword evidence="2" id="KW-0677">Repeat</keyword>
<name>A0A2A6B937_PRIPA</name>
<evidence type="ECO:0000313" key="8">
    <source>
        <dbReference type="Proteomes" id="UP000005239"/>
    </source>
</evidence>
<evidence type="ECO:0000256" key="4">
    <source>
        <dbReference type="ARBA" id="ARBA00023065"/>
    </source>
</evidence>
<dbReference type="GO" id="GO:0034220">
    <property type="term" value="P:monoatomic ion transmembrane transport"/>
    <property type="evidence" value="ECO:0000318"/>
    <property type="project" value="GO_Central"/>
</dbReference>
<keyword evidence="8" id="KW-1185">Reference proteome</keyword>
<reference evidence="7" key="2">
    <citation type="submission" date="2022-06" db="UniProtKB">
        <authorList>
            <consortium name="EnsemblMetazoa"/>
        </authorList>
    </citation>
    <scope>IDENTIFICATION</scope>
    <source>
        <strain evidence="7">PS312</strain>
    </source>
</reference>
<dbReference type="OrthoDB" id="1661883at2759"/>
<keyword evidence="3" id="KW-0040">ANK repeat</keyword>
<dbReference type="PANTHER" id="PTHR47143">
    <property type="entry name" value="TRANSIENT RECEPTOR POTENTIAL CATION CHANNEL PROTEIN PAINLESS"/>
    <property type="match status" value="1"/>
</dbReference>
<accession>A0A8R1UBC4</accession>
<sequence>VLSSFRFLLILNRQNRMVEEQQLLTALNMEDDDENLSYISSNSSVYKTPPQSTSLTDLSSERLLNRLASRGIHCPSKPSRAALIAHLRKHHDSFKPTLKWLHANGLVDEHETRKLDDRDRAKDIDDADGWSPITPKKDDPLKLLIDGDLVERYCINFYNRRTRKIINERDRGTIYLFDYRSSEADRVLAPFFDRPFITFHDVDGECINWRHLKDLKTMRGFWNIIRHPMVLNFINERKNMFNDVLITTFVGFFLFVMILKIIAAIAYKSINFWSEKTICNELQGSKFISRFVSGCAFHTITFAATLTHVWLPYLIEYESWALPFFALISTWINFLYILRKGPTGIYIIMMARLLKSFGHIATIWIPAMFAFSFVFQLVMKDSGVEPWSDVVQNATAQEKIFVVLQAFTKMSTMMIGETSIAVGDVNDLRKESNNVVLGIKYNFVIESLQLAEAISLPFFSKIRVNPTNNVLVQQHDGYSAGHVFAAMVEDSVDKVFDDIPEYTSKDSKAIRPEDNTSLVRMAKKWLIGLDWSSYLE</sequence>
<evidence type="ECO:0000313" key="7">
    <source>
        <dbReference type="EnsemblMetazoa" id="PPA10559.1"/>
    </source>
</evidence>
<reference evidence="8" key="1">
    <citation type="journal article" date="2008" name="Nat. Genet.">
        <title>The Pristionchus pacificus genome provides a unique perspective on nematode lifestyle and parasitism.</title>
        <authorList>
            <person name="Dieterich C."/>
            <person name="Clifton S.W."/>
            <person name="Schuster L.N."/>
            <person name="Chinwalla A."/>
            <person name="Delehaunty K."/>
            <person name="Dinkelacker I."/>
            <person name="Fulton L."/>
            <person name="Fulton R."/>
            <person name="Godfrey J."/>
            <person name="Minx P."/>
            <person name="Mitreva M."/>
            <person name="Roeseler W."/>
            <person name="Tian H."/>
            <person name="Witte H."/>
            <person name="Yang S.P."/>
            <person name="Wilson R.K."/>
            <person name="Sommer R.J."/>
        </authorList>
    </citation>
    <scope>NUCLEOTIDE SEQUENCE [LARGE SCALE GENOMIC DNA]</scope>
    <source>
        <strain evidence="8">PS312</strain>
    </source>
</reference>
<organism evidence="7 8">
    <name type="scientific">Pristionchus pacificus</name>
    <name type="common">Parasitic nematode worm</name>
    <dbReference type="NCBI Taxonomy" id="54126"/>
    <lineage>
        <taxon>Eukaryota</taxon>
        <taxon>Metazoa</taxon>
        <taxon>Ecdysozoa</taxon>
        <taxon>Nematoda</taxon>
        <taxon>Chromadorea</taxon>
        <taxon>Rhabditida</taxon>
        <taxon>Rhabditina</taxon>
        <taxon>Diplogasteromorpha</taxon>
        <taxon>Diplogasteroidea</taxon>
        <taxon>Neodiplogasteridae</taxon>
        <taxon>Pristionchus</taxon>
    </lineage>
</organism>
<gene>
    <name evidence="7" type="primary">WBGene00100113</name>
</gene>
<dbReference type="Proteomes" id="UP000005239">
    <property type="component" value="Unassembled WGS sequence"/>
</dbReference>
<keyword evidence="4" id="KW-0406">Ion transport</keyword>
<dbReference type="EnsemblMetazoa" id="PPA10559.1">
    <property type="protein sequence ID" value="PPA10559.1"/>
    <property type="gene ID" value="WBGene00100113"/>
</dbReference>
<evidence type="ECO:0000256" key="2">
    <source>
        <dbReference type="ARBA" id="ARBA00022737"/>
    </source>
</evidence>
<keyword evidence="5" id="KW-0325">Glycoprotein</keyword>
<dbReference type="GO" id="GO:0022857">
    <property type="term" value="F:transmembrane transporter activity"/>
    <property type="evidence" value="ECO:0000318"/>
    <property type="project" value="GO_Central"/>
</dbReference>
<evidence type="ECO:0000256" key="3">
    <source>
        <dbReference type="ARBA" id="ARBA00023043"/>
    </source>
</evidence>
<dbReference type="InterPro" id="IPR052076">
    <property type="entry name" value="TRP_cation_channel"/>
</dbReference>
<dbReference type="GO" id="GO:1902495">
    <property type="term" value="C:transmembrane transporter complex"/>
    <property type="evidence" value="ECO:0000318"/>
    <property type="project" value="GO_Central"/>
</dbReference>
<keyword evidence="6" id="KW-0407">Ion channel</keyword>
<keyword evidence="1" id="KW-0813">Transport</keyword>
<evidence type="ECO:0000256" key="6">
    <source>
        <dbReference type="ARBA" id="ARBA00023303"/>
    </source>
</evidence>
<proteinExistence type="predicted"/>
<evidence type="ECO:0000256" key="5">
    <source>
        <dbReference type="ARBA" id="ARBA00023180"/>
    </source>
</evidence>
<evidence type="ECO:0000256" key="1">
    <source>
        <dbReference type="ARBA" id="ARBA00022448"/>
    </source>
</evidence>
<accession>A0A2A6B937</accession>
<dbReference type="AlphaFoldDB" id="A0A2A6B937"/>
<dbReference type="PANTHER" id="PTHR47143:SF1">
    <property type="entry name" value="ION_TRANS DOMAIN-CONTAINING PROTEIN"/>
    <property type="match status" value="1"/>
</dbReference>